<dbReference type="CDD" id="cd03784">
    <property type="entry name" value="GT1_Gtf-like"/>
    <property type="match status" value="1"/>
</dbReference>
<keyword evidence="2 4" id="KW-0328">Glycosyltransferase</keyword>
<comment type="caution">
    <text evidence="7">The sequence shown here is derived from an EMBL/GenBank/DDBJ whole genome shotgun (WGS) entry which is preliminary data.</text>
</comment>
<name>A0AA39A5E7_VITRO</name>
<evidence type="ECO:0000313" key="7">
    <source>
        <dbReference type="EMBL" id="KAJ9701313.1"/>
    </source>
</evidence>
<dbReference type="FunFam" id="3.40.50.2000:FF:000064">
    <property type="entry name" value="Glycosyltransferase"/>
    <property type="match status" value="1"/>
</dbReference>
<keyword evidence="8" id="KW-1185">Reference proteome</keyword>
<dbReference type="SUPFAM" id="SSF53756">
    <property type="entry name" value="UDP-Glycosyltransferase/glycogen phosphorylase"/>
    <property type="match status" value="1"/>
</dbReference>
<dbReference type="InterPro" id="IPR035595">
    <property type="entry name" value="UDP_glycos_trans_CS"/>
</dbReference>
<dbReference type="EMBL" id="JARBHA010000005">
    <property type="protein sequence ID" value="KAJ9701313.1"/>
    <property type="molecule type" value="Genomic_DNA"/>
</dbReference>
<reference evidence="7 8" key="1">
    <citation type="journal article" date="2023" name="BMC Biotechnol.">
        <title>Vitis rotundifolia cv Carlos genome sequencing.</title>
        <authorList>
            <person name="Huff M."/>
            <person name="Hulse-Kemp A."/>
            <person name="Scheffler B."/>
            <person name="Youngblood R."/>
            <person name="Simpson S."/>
            <person name="Babiker E."/>
            <person name="Staton M."/>
        </authorList>
    </citation>
    <scope>NUCLEOTIDE SEQUENCE [LARGE SCALE GENOMIC DNA]</scope>
    <source>
        <tissue evidence="7">Leaf</tissue>
    </source>
</reference>
<gene>
    <name evidence="7" type="ORF">PVL29_006591</name>
</gene>
<dbReference type="PANTHER" id="PTHR48047">
    <property type="entry name" value="GLYCOSYLTRANSFERASE"/>
    <property type="match status" value="1"/>
</dbReference>
<dbReference type="EC" id="2.4.1.-" evidence="5"/>
<dbReference type="Pfam" id="PF00201">
    <property type="entry name" value="UDPGT"/>
    <property type="match status" value="1"/>
</dbReference>
<evidence type="ECO:0000256" key="2">
    <source>
        <dbReference type="ARBA" id="ARBA00022676"/>
    </source>
</evidence>
<keyword evidence="3 4" id="KW-0808">Transferase</keyword>
<evidence type="ECO:0000259" key="6">
    <source>
        <dbReference type="Pfam" id="PF26168"/>
    </source>
</evidence>
<evidence type="ECO:0000313" key="8">
    <source>
        <dbReference type="Proteomes" id="UP001168098"/>
    </source>
</evidence>
<evidence type="ECO:0000256" key="5">
    <source>
        <dbReference type="RuleBase" id="RU362057"/>
    </source>
</evidence>
<dbReference type="PANTHER" id="PTHR48047:SF107">
    <property type="entry name" value="UDP-GLYCOSYLTRANSFERASE 92A1-LIKE"/>
    <property type="match status" value="1"/>
</dbReference>
<evidence type="ECO:0000256" key="1">
    <source>
        <dbReference type="ARBA" id="ARBA00009995"/>
    </source>
</evidence>
<dbReference type="Pfam" id="PF26168">
    <property type="entry name" value="Glyco_transf_N"/>
    <property type="match status" value="1"/>
</dbReference>
<dbReference type="InterPro" id="IPR002213">
    <property type="entry name" value="UDP_glucos_trans"/>
</dbReference>
<proteinExistence type="inferred from homology"/>
<dbReference type="AlphaFoldDB" id="A0AA39A5E7"/>
<comment type="similarity">
    <text evidence="1 4">Belongs to the UDP-glycosyltransferase family.</text>
</comment>
<evidence type="ECO:0000256" key="3">
    <source>
        <dbReference type="ARBA" id="ARBA00022679"/>
    </source>
</evidence>
<evidence type="ECO:0000256" key="4">
    <source>
        <dbReference type="RuleBase" id="RU003718"/>
    </source>
</evidence>
<dbReference type="PROSITE" id="PS00375">
    <property type="entry name" value="UDPGT"/>
    <property type="match status" value="1"/>
</dbReference>
<protein>
    <recommendedName>
        <fullName evidence="5">Glycosyltransferase</fullName>
        <ecNumber evidence="5">2.4.1.-</ecNumber>
    </recommendedName>
</protein>
<feature type="domain" description="Glycosyltransferase N-terminal" evidence="6">
    <location>
        <begin position="8"/>
        <end position="142"/>
    </location>
</feature>
<dbReference type="Proteomes" id="UP001168098">
    <property type="component" value="Unassembled WGS sequence"/>
</dbReference>
<dbReference type="FunFam" id="3.40.50.2000:FF:000103">
    <property type="entry name" value="Glycosyltransferase"/>
    <property type="match status" value="1"/>
</dbReference>
<dbReference type="Gene3D" id="3.40.50.2000">
    <property type="entry name" value="Glycogen Phosphorylase B"/>
    <property type="match status" value="2"/>
</dbReference>
<organism evidence="7 8">
    <name type="scientific">Vitis rotundifolia</name>
    <name type="common">Muscadine grape</name>
    <dbReference type="NCBI Taxonomy" id="103349"/>
    <lineage>
        <taxon>Eukaryota</taxon>
        <taxon>Viridiplantae</taxon>
        <taxon>Streptophyta</taxon>
        <taxon>Embryophyta</taxon>
        <taxon>Tracheophyta</taxon>
        <taxon>Spermatophyta</taxon>
        <taxon>Magnoliopsida</taxon>
        <taxon>eudicotyledons</taxon>
        <taxon>Gunneridae</taxon>
        <taxon>Pentapetalae</taxon>
        <taxon>rosids</taxon>
        <taxon>Vitales</taxon>
        <taxon>Vitaceae</taxon>
        <taxon>Viteae</taxon>
        <taxon>Vitis</taxon>
    </lineage>
</organism>
<dbReference type="GO" id="GO:0035251">
    <property type="term" value="F:UDP-glucosyltransferase activity"/>
    <property type="evidence" value="ECO:0007669"/>
    <property type="project" value="TreeGrafter"/>
</dbReference>
<sequence length="497" mass="55130">MGSQQEHIVMIPFMAQGHIIPFLALAKQIQQRTGFTITIANTPLNIQYLRTTISTTSDDSSRPCIHLAELPFCSSDHGLPPNSENTEALSFHQIADLFHASKTLQAPFHSLVSGIIEKEGRPPLCIISDVFFGWATEVAKSLGTSNVTFTTGGGYGTAAYISLWQNLPHRATDSDYFALPGFPDSCRFHITQLHQYLRAADGTDAWSRYFQPQIALSLNSSGWLCNTAEEIEPHGLEILRNYVRLPVWTIGPLLPPALLNHSPSSGSSIFGQRAWKVPGVSPEKCLDWLDKHPQSSVLYISFGSQNTISPSQMMELALGLVDSGKPFIWVIRPPVGFDIEGEFRAEWLPENFEQRMAESNQGLIVHKWAPQLEILSHKSTGVFVSHCGWNSVMESLCVGVPIIGWPLAAEQCYNSKMLKEDMGVAVELTRGRQGALERKEVKRVIELVMDSKGKGEEMKKKATEIGEKIRDAIREGGSSLKAMDDFVSTMLSRRQGY</sequence>
<dbReference type="InterPro" id="IPR058980">
    <property type="entry name" value="Glyco_transf_N"/>
</dbReference>
<accession>A0AA39A5E7</accession>